<proteinExistence type="predicted"/>
<dbReference type="CDD" id="cd01741">
    <property type="entry name" value="GATase1_1"/>
    <property type="match status" value="1"/>
</dbReference>
<dbReference type="NCBIfam" id="NF005743">
    <property type="entry name" value="PRK07567.1"/>
    <property type="match status" value="1"/>
</dbReference>
<feature type="domain" description="Glutamine amidotransferase" evidence="1">
    <location>
        <begin position="49"/>
        <end position="193"/>
    </location>
</feature>
<dbReference type="RefSeq" id="WP_171783391.1">
    <property type="nucleotide sequence ID" value="NZ_BAAAML010000014.1"/>
</dbReference>
<comment type="caution">
    <text evidence="2">The sequence shown here is derived from an EMBL/GenBank/DDBJ whole genome shotgun (WGS) entry which is preliminary data.</text>
</comment>
<dbReference type="PROSITE" id="PS51273">
    <property type="entry name" value="GATASE_TYPE_1"/>
    <property type="match status" value="1"/>
</dbReference>
<reference evidence="2 3" key="1">
    <citation type="submission" date="2020-05" db="EMBL/GenBank/DDBJ databases">
        <title>Genomic Encyclopedia of Type Strains, Phase III (KMG-III): the genomes of soil and plant-associated and newly described type strains.</title>
        <authorList>
            <person name="Whitman W."/>
        </authorList>
    </citation>
    <scope>NUCLEOTIDE SEQUENCE [LARGE SCALE GENOMIC DNA]</scope>
    <source>
        <strain evidence="2 3">KCTC 19046</strain>
    </source>
</reference>
<dbReference type="EC" id="6.3.5.2" evidence="2"/>
<accession>A0ABX2A5F1</accession>
<protein>
    <submittedName>
        <fullName evidence="2">GMP synthase (Glutamine-hydrolysing)</fullName>
        <ecNumber evidence="2">6.3.5.2</ecNumber>
    </submittedName>
</protein>
<dbReference type="PANTHER" id="PTHR42695:SF5">
    <property type="entry name" value="GLUTAMINE AMIDOTRANSFERASE YLR126C-RELATED"/>
    <property type="match status" value="1"/>
</dbReference>
<name>A0ABX2A5F1_9MICO</name>
<dbReference type="Gene3D" id="3.40.50.880">
    <property type="match status" value="1"/>
</dbReference>
<dbReference type="EMBL" id="JABEZU010000002">
    <property type="protein sequence ID" value="NOV97145.1"/>
    <property type="molecule type" value="Genomic_DNA"/>
</dbReference>
<keyword evidence="2" id="KW-0436">Ligase</keyword>
<dbReference type="Pfam" id="PF00117">
    <property type="entry name" value="GATase"/>
    <property type="match status" value="1"/>
</dbReference>
<dbReference type="Proteomes" id="UP000757540">
    <property type="component" value="Unassembled WGS sequence"/>
</dbReference>
<dbReference type="InterPro" id="IPR029062">
    <property type="entry name" value="Class_I_gatase-like"/>
</dbReference>
<dbReference type="InterPro" id="IPR017926">
    <property type="entry name" value="GATASE"/>
</dbReference>
<keyword evidence="3" id="KW-1185">Reference proteome</keyword>
<dbReference type="SUPFAM" id="SSF52317">
    <property type="entry name" value="Class I glutamine amidotransferase-like"/>
    <property type="match status" value="1"/>
</dbReference>
<dbReference type="GO" id="GO:0003922">
    <property type="term" value="F:GMP synthase (glutamine-hydrolyzing) activity"/>
    <property type="evidence" value="ECO:0007669"/>
    <property type="project" value="UniProtKB-EC"/>
</dbReference>
<organism evidence="2 3">
    <name type="scientific">Isoptericola halotolerans</name>
    <dbReference type="NCBI Taxonomy" id="300560"/>
    <lineage>
        <taxon>Bacteria</taxon>
        <taxon>Bacillati</taxon>
        <taxon>Actinomycetota</taxon>
        <taxon>Actinomycetes</taxon>
        <taxon>Micrococcales</taxon>
        <taxon>Promicromonosporaceae</taxon>
        <taxon>Isoptericola</taxon>
    </lineage>
</organism>
<evidence type="ECO:0000313" key="3">
    <source>
        <dbReference type="Proteomes" id="UP000757540"/>
    </source>
</evidence>
<dbReference type="PANTHER" id="PTHR42695">
    <property type="entry name" value="GLUTAMINE AMIDOTRANSFERASE YLR126C-RELATED"/>
    <property type="match status" value="1"/>
</dbReference>
<evidence type="ECO:0000313" key="2">
    <source>
        <dbReference type="EMBL" id="NOV97145.1"/>
    </source>
</evidence>
<sequence length="248" mass="27307">MKPFLLLATRAEDVAADGEYEAFCRYGALAPDQLHRVRLEERPMPRLDLDRYSGIIVGGGPFNSSDPDSEKSDTQRRVEREFTTLLDEVVDRDFPFLGACYGVGTLGQYAGGVVDRLYGEAVGVATVELTQEGMADPLLAGLPPAFAAYVGHKEAMRGLPPGAVRLALSPRSPVQMFRLRSHLYATQFHPELDLAGLTQRVQVYRDYGYFAADEADDVVTRAAARPVTAPMRVVRNFVDRYGHRPDGG</sequence>
<gene>
    <name evidence="2" type="ORF">HDG69_001720</name>
</gene>
<dbReference type="InterPro" id="IPR044992">
    <property type="entry name" value="ChyE-like"/>
</dbReference>
<evidence type="ECO:0000259" key="1">
    <source>
        <dbReference type="Pfam" id="PF00117"/>
    </source>
</evidence>